<organism evidence="1 2">
    <name type="scientific">Trifolium medium</name>
    <dbReference type="NCBI Taxonomy" id="97028"/>
    <lineage>
        <taxon>Eukaryota</taxon>
        <taxon>Viridiplantae</taxon>
        <taxon>Streptophyta</taxon>
        <taxon>Embryophyta</taxon>
        <taxon>Tracheophyta</taxon>
        <taxon>Spermatophyta</taxon>
        <taxon>Magnoliopsida</taxon>
        <taxon>eudicotyledons</taxon>
        <taxon>Gunneridae</taxon>
        <taxon>Pentapetalae</taxon>
        <taxon>rosids</taxon>
        <taxon>fabids</taxon>
        <taxon>Fabales</taxon>
        <taxon>Fabaceae</taxon>
        <taxon>Papilionoideae</taxon>
        <taxon>50 kb inversion clade</taxon>
        <taxon>NPAAA clade</taxon>
        <taxon>Hologalegina</taxon>
        <taxon>IRL clade</taxon>
        <taxon>Trifolieae</taxon>
        <taxon>Trifolium</taxon>
    </lineage>
</organism>
<accession>A0A392UE19</accession>
<name>A0A392UE19_9FABA</name>
<feature type="non-terminal residue" evidence="1">
    <location>
        <position position="74"/>
    </location>
</feature>
<reference evidence="1 2" key="1">
    <citation type="journal article" date="2018" name="Front. Plant Sci.">
        <title>Red Clover (Trifolium pratense) and Zigzag Clover (T. medium) - A Picture of Genomic Similarities and Differences.</title>
        <authorList>
            <person name="Dluhosova J."/>
            <person name="Istvanek J."/>
            <person name="Nedelnik J."/>
            <person name="Repkova J."/>
        </authorList>
    </citation>
    <scope>NUCLEOTIDE SEQUENCE [LARGE SCALE GENOMIC DNA]</scope>
    <source>
        <strain evidence="2">cv. 10/8</strain>
        <tissue evidence="1">Leaf</tissue>
    </source>
</reference>
<keyword evidence="2" id="KW-1185">Reference proteome</keyword>
<proteinExistence type="predicted"/>
<dbReference type="AlphaFoldDB" id="A0A392UE19"/>
<evidence type="ECO:0000313" key="1">
    <source>
        <dbReference type="EMBL" id="MCI71097.1"/>
    </source>
</evidence>
<dbReference type="EMBL" id="LXQA010789395">
    <property type="protein sequence ID" value="MCI71097.1"/>
    <property type="molecule type" value="Genomic_DNA"/>
</dbReference>
<dbReference type="Proteomes" id="UP000265520">
    <property type="component" value="Unassembled WGS sequence"/>
</dbReference>
<comment type="caution">
    <text evidence="1">The sequence shown here is derived from an EMBL/GenBank/DDBJ whole genome shotgun (WGS) entry which is preliminary data.</text>
</comment>
<protein>
    <submittedName>
        <fullName evidence="1">Rieske iron-sulfur protein TIC55</fullName>
    </submittedName>
</protein>
<evidence type="ECO:0000313" key="2">
    <source>
        <dbReference type="Proteomes" id="UP000265520"/>
    </source>
</evidence>
<sequence>MALINPFLLPTKTHLALHVLPTKTHLALHVLPLPSKKSLLWTNPSSSFNFNKGLSSSRRKQAGCVAAAADIKAA</sequence>